<evidence type="ECO:0000256" key="6">
    <source>
        <dbReference type="PIRNR" id="PIRNR002889"/>
    </source>
</evidence>
<keyword evidence="4 6" id="KW-0975">Bacterial flagellum</keyword>
<dbReference type="RefSeq" id="WP_119810362.1">
    <property type="nucleotide sequence ID" value="NZ_QYUP01000085.1"/>
</dbReference>
<dbReference type="OrthoDB" id="9788334at2"/>
<dbReference type="PANTHER" id="PTHR30435:SF12">
    <property type="entry name" value="FLAGELLAR BASAL BODY ROD PROTEIN FLGB"/>
    <property type="match status" value="1"/>
</dbReference>
<keyword evidence="9" id="KW-1185">Reference proteome</keyword>
<evidence type="ECO:0000313" key="8">
    <source>
        <dbReference type="EMBL" id="RJG20410.1"/>
    </source>
</evidence>
<sequence>MIGKLDDYLRFNETALSLRSQRQQLLASNIANADTPGYKARDIDFTAALQGAMAKSAGPAGTLKTTSPSHLNGATGNPDILPNGTPVQYRGQVQGAVDGNTVDMDVERNQFADNALRYEAGITLINSQIRGLMAAIQGGQ</sequence>
<comment type="function">
    <text evidence="5 6">Structural component of flagellum, the bacterial motility apparatus. Part of the rod structure of flagellar basal body.</text>
</comment>
<proteinExistence type="inferred from homology"/>
<dbReference type="PANTHER" id="PTHR30435">
    <property type="entry name" value="FLAGELLAR PROTEIN"/>
    <property type="match status" value="1"/>
</dbReference>
<evidence type="ECO:0000256" key="1">
    <source>
        <dbReference type="ARBA" id="ARBA00004117"/>
    </source>
</evidence>
<evidence type="ECO:0000256" key="2">
    <source>
        <dbReference type="ARBA" id="ARBA00009677"/>
    </source>
</evidence>
<keyword evidence="8" id="KW-0969">Cilium</keyword>
<evidence type="ECO:0000313" key="9">
    <source>
        <dbReference type="Proteomes" id="UP000284006"/>
    </source>
</evidence>
<evidence type="ECO:0000256" key="4">
    <source>
        <dbReference type="ARBA" id="ARBA00023143"/>
    </source>
</evidence>
<dbReference type="EMBL" id="QYUP01000085">
    <property type="protein sequence ID" value="RJG20410.1"/>
    <property type="molecule type" value="Genomic_DNA"/>
</dbReference>
<feature type="domain" description="Flagellar basal body rod protein N-terminal" evidence="7">
    <location>
        <begin position="9"/>
        <end position="39"/>
    </location>
</feature>
<gene>
    <name evidence="8" type="primary">flgB</name>
    <name evidence="8" type="ORF">D3872_08515</name>
</gene>
<keyword evidence="8" id="KW-0966">Cell projection</keyword>
<dbReference type="InterPro" id="IPR001444">
    <property type="entry name" value="Flag_bb_rod_N"/>
</dbReference>
<comment type="caution">
    <text evidence="8">The sequence shown here is derived from an EMBL/GenBank/DDBJ whole genome shotgun (WGS) entry which is preliminary data.</text>
</comment>
<dbReference type="InterPro" id="IPR006300">
    <property type="entry name" value="FlgB"/>
</dbReference>
<name>A0A418Y4A2_9BURK</name>
<dbReference type="Pfam" id="PF00460">
    <property type="entry name" value="Flg_bb_rod"/>
    <property type="match status" value="1"/>
</dbReference>
<dbReference type="PROSITE" id="PS00588">
    <property type="entry name" value="FLAGELLA_BB_ROD"/>
    <property type="match status" value="1"/>
</dbReference>
<dbReference type="GO" id="GO:0030694">
    <property type="term" value="C:bacterial-type flagellum basal body, rod"/>
    <property type="evidence" value="ECO:0007669"/>
    <property type="project" value="InterPro"/>
</dbReference>
<keyword evidence="8" id="KW-0282">Flagellum</keyword>
<organism evidence="8 9">
    <name type="scientific">Massilia cavernae</name>
    <dbReference type="NCBI Taxonomy" id="2320864"/>
    <lineage>
        <taxon>Bacteria</taxon>
        <taxon>Pseudomonadati</taxon>
        <taxon>Pseudomonadota</taxon>
        <taxon>Betaproteobacteria</taxon>
        <taxon>Burkholderiales</taxon>
        <taxon>Oxalobacteraceae</taxon>
        <taxon>Telluria group</taxon>
        <taxon>Massilia</taxon>
    </lineage>
</organism>
<dbReference type="NCBIfam" id="TIGR01396">
    <property type="entry name" value="FlgB"/>
    <property type="match status" value="1"/>
</dbReference>
<protein>
    <recommendedName>
        <fullName evidence="3 6">Flagellar basal body rod protein FlgB</fullName>
    </recommendedName>
</protein>
<comment type="subunit">
    <text evidence="6">The basal body constitutes a major portion of the flagellar organelle and consists of a number of rings mounted on a central rod.</text>
</comment>
<evidence type="ECO:0000256" key="5">
    <source>
        <dbReference type="ARBA" id="ARBA00024934"/>
    </source>
</evidence>
<comment type="similarity">
    <text evidence="2 6">Belongs to the flagella basal body rod proteins family.</text>
</comment>
<evidence type="ECO:0000259" key="7">
    <source>
        <dbReference type="Pfam" id="PF00460"/>
    </source>
</evidence>
<comment type="subcellular location">
    <subcellularLocation>
        <location evidence="1 6">Bacterial flagellum basal body</location>
    </subcellularLocation>
</comment>
<dbReference type="Proteomes" id="UP000284006">
    <property type="component" value="Unassembled WGS sequence"/>
</dbReference>
<dbReference type="InterPro" id="IPR019776">
    <property type="entry name" value="Flagellar_basal_body_rod_CS"/>
</dbReference>
<evidence type="ECO:0000256" key="3">
    <source>
        <dbReference type="ARBA" id="ARBA00014376"/>
    </source>
</evidence>
<accession>A0A418Y4A2</accession>
<dbReference type="AlphaFoldDB" id="A0A418Y4A2"/>
<dbReference type="GO" id="GO:0071973">
    <property type="term" value="P:bacterial-type flagellum-dependent cell motility"/>
    <property type="evidence" value="ECO:0007669"/>
    <property type="project" value="InterPro"/>
</dbReference>
<dbReference type="PIRSF" id="PIRSF002889">
    <property type="entry name" value="Rod_FlgB"/>
    <property type="match status" value="1"/>
</dbReference>
<reference evidence="8 9" key="1">
    <citation type="submission" date="2018-09" db="EMBL/GenBank/DDBJ databases">
        <authorList>
            <person name="Zhu H."/>
        </authorList>
    </citation>
    <scope>NUCLEOTIDE SEQUENCE [LARGE SCALE GENOMIC DNA]</scope>
    <source>
        <strain evidence="8 9">K1S02-61</strain>
    </source>
</reference>